<protein>
    <recommendedName>
        <fullName evidence="3">DDE Tnp4 domain-containing protein</fullName>
    </recommendedName>
</protein>
<reference evidence="4 5" key="1">
    <citation type="submission" date="2024-10" db="EMBL/GenBank/DDBJ databases">
        <title>Updated reference genomes for cyclostephanoid diatoms.</title>
        <authorList>
            <person name="Roberts W.R."/>
            <person name="Alverson A.J."/>
        </authorList>
    </citation>
    <scope>NUCLEOTIDE SEQUENCE [LARGE SCALE GENOMIC DNA]</scope>
    <source>
        <strain evidence="4 5">AJA232-27</strain>
    </source>
</reference>
<dbReference type="GO" id="GO:0046872">
    <property type="term" value="F:metal ion binding"/>
    <property type="evidence" value="ECO:0007669"/>
    <property type="project" value="UniProtKB-KW"/>
</dbReference>
<evidence type="ECO:0000256" key="2">
    <source>
        <dbReference type="ARBA" id="ARBA00022723"/>
    </source>
</evidence>
<organism evidence="4 5">
    <name type="scientific">Discostella pseudostelligera</name>
    <dbReference type="NCBI Taxonomy" id="259834"/>
    <lineage>
        <taxon>Eukaryota</taxon>
        <taxon>Sar</taxon>
        <taxon>Stramenopiles</taxon>
        <taxon>Ochrophyta</taxon>
        <taxon>Bacillariophyta</taxon>
        <taxon>Coscinodiscophyceae</taxon>
        <taxon>Thalassiosirophycidae</taxon>
        <taxon>Stephanodiscales</taxon>
        <taxon>Stephanodiscaceae</taxon>
        <taxon>Discostella</taxon>
    </lineage>
</organism>
<comment type="cofactor">
    <cofactor evidence="1">
        <name>a divalent metal cation</name>
        <dbReference type="ChEBI" id="CHEBI:60240"/>
    </cofactor>
</comment>
<dbReference type="AlphaFoldDB" id="A0ABD3N7W2"/>
<comment type="caution">
    <text evidence="4">The sequence shown here is derived from an EMBL/GenBank/DDBJ whole genome shotgun (WGS) entry which is preliminary data.</text>
</comment>
<accession>A0ABD3N7W2</accession>
<dbReference type="EMBL" id="JALLBG020000021">
    <property type="protein sequence ID" value="KAL3771719.1"/>
    <property type="molecule type" value="Genomic_DNA"/>
</dbReference>
<keyword evidence="2" id="KW-0479">Metal-binding</keyword>
<dbReference type="InterPro" id="IPR027806">
    <property type="entry name" value="HARBI1_dom"/>
</dbReference>
<evidence type="ECO:0000313" key="4">
    <source>
        <dbReference type="EMBL" id="KAL3771719.1"/>
    </source>
</evidence>
<sequence>MNFGFANHSLQIAHALSKQTSLAVTPVDILRAGLVYAGFDHARQGMNNEARRIKWFKAFYGVAPLTVAAMFEDIRDIEPHSNVKEFLMALNWLFLYDTYPVLSGRWKFSEEFIMKSVAEYASLIEVLSRKKIVFDLKHDVKLGRSVDCCNFMIQEMRLDPNSKWYDHKSNSCGLKYEFCLALREERVVWISGPHVPSKHDITVFRGGTESSSDDWDKSSLYFQLKEGELCIADSGYVGQCDKLVVEKDEHPPDLKAFVSRAKNRQETFHGRLKNFNILGHRFRHKGGIEKKLRQHQMAVHAVACIIQYDYDNGHPPFDMC</sequence>
<name>A0ABD3N7W2_9STRA</name>
<dbReference type="Pfam" id="PF13359">
    <property type="entry name" value="DDE_Tnp_4"/>
    <property type="match status" value="1"/>
</dbReference>
<gene>
    <name evidence="4" type="ORF">ACHAWU_010030</name>
</gene>
<dbReference type="Proteomes" id="UP001530293">
    <property type="component" value="Unassembled WGS sequence"/>
</dbReference>
<proteinExistence type="predicted"/>
<evidence type="ECO:0000313" key="5">
    <source>
        <dbReference type="Proteomes" id="UP001530293"/>
    </source>
</evidence>
<feature type="domain" description="DDE Tnp4" evidence="3">
    <location>
        <begin position="146"/>
        <end position="304"/>
    </location>
</feature>
<evidence type="ECO:0000259" key="3">
    <source>
        <dbReference type="Pfam" id="PF13359"/>
    </source>
</evidence>
<keyword evidence="5" id="KW-1185">Reference proteome</keyword>
<evidence type="ECO:0000256" key="1">
    <source>
        <dbReference type="ARBA" id="ARBA00001968"/>
    </source>
</evidence>